<name>A0A6M2DBK8_RHIMP</name>
<evidence type="ECO:0000313" key="1">
    <source>
        <dbReference type="EMBL" id="NOV42588.1"/>
    </source>
</evidence>
<protein>
    <submittedName>
        <fullName evidence="1">Putative secreted protein ovary overexpressed</fullName>
    </submittedName>
</protein>
<accession>A0A6M2DBK8</accession>
<proteinExistence type="predicted"/>
<sequence>MPWVLQCSTCYVVDCVRIFLVQLIVLPQSTHSVHSVLRFLGPEVFLSYHYAFVRHEVVSRTTHAVFEVVLHFHAEDSRAEQQTNGELKHSNRAVWFFSERTGLADIDAVNRPRASKLPRFIRLLWRRTYASQRR</sequence>
<organism evidence="1">
    <name type="scientific">Rhipicephalus microplus</name>
    <name type="common">Cattle tick</name>
    <name type="synonym">Boophilus microplus</name>
    <dbReference type="NCBI Taxonomy" id="6941"/>
    <lineage>
        <taxon>Eukaryota</taxon>
        <taxon>Metazoa</taxon>
        <taxon>Ecdysozoa</taxon>
        <taxon>Arthropoda</taxon>
        <taxon>Chelicerata</taxon>
        <taxon>Arachnida</taxon>
        <taxon>Acari</taxon>
        <taxon>Parasitiformes</taxon>
        <taxon>Ixodida</taxon>
        <taxon>Ixodoidea</taxon>
        <taxon>Ixodidae</taxon>
        <taxon>Rhipicephalinae</taxon>
        <taxon>Rhipicephalus</taxon>
        <taxon>Boophilus</taxon>
    </lineage>
</organism>
<reference evidence="1" key="1">
    <citation type="submission" date="2019-09" db="EMBL/GenBank/DDBJ databases">
        <title>Organ-specific transcriptomic study of the physiology of the cattle tick, Rhipicephalus microplus.</title>
        <authorList>
            <person name="Tirloni L."/>
            <person name="Braz G."/>
            <person name="Gandara A.C.P."/>
            <person name="Sabadin G.A."/>
            <person name="da Silva R.M."/>
            <person name="Guizzo M.G."/>
            <person name="Machado J.A."/>
            <person name="Costa E.P."/>
            <person name="Gomes H.F."/>
            <person name="Moraes J."/>
            <person name="Mota M.B.S."/>
            <person name="Mesquita R.D."/>
            <person name="Alvarenga P.H."/>
            <person name="Alves F."/>
            <person name="Seixas A."/>
            <person name="da Fonseca R.N."/>
            <person name="Fogaca A."/>
            <person name="Logullo C."/>
            <person name="Tanaka A."/>
            <person name="Daffre S."/>
            <person name="Termignoni C."/>
            <person name="Vaz I.S.Jr."/>
            <person name="Oliveira P.L."/>
            <person name="Ribeiro J.M."/>
        </authorList>
    </citation>
    <scope>NUCLEOTIDE SEQUENCE</scope>
    <source>
        <strain evidence="1">Porto Alegre</strain>
    </source>
</reference>
<dbReference type="EMBL" id="GHWJ01009851">
    <property type="protein sequence ID" value="NOV42588.1"/>
    <property type="molecule type" value="Transcribed_RNA"/>
</dbReference>
<dbReference type="AlphaFoldDB" id="A0A6M2DBK8"/>